<keyword evidence="4" id="KW-1185">Reference proteome</keyword>
<dbReference type="EMBL" id="PSKQ01000023">
    <property type="protein sequence ID" value="MBE8722309.1"/>
    <property type="molecule type" value="Genomic_DNA"/>
</dbReference>
<dbReference type="RefSeq" id="WP_196940222.1">
    <property type="nucleotide sequence ID" value="NZ_MU158690.1"/>
</dbReference>
<organism evidence="3 4">
    <name type="scientific">Sphingobacterium pedocola</name>
    <dbReference type="NCBI Taxonomy" id="2082722"/>
    <lineage>
        <taxon>Bacteria</taxon>
        <taxon>Pseudomonadati</taxon>
        <taxon>Bacteroidota</taxon>
        <taxon>Sphingobacteriia</taxon>
        <taxon>Sphingobacteriales</taxon>
        <taxon>Sphingobacteriaceae</taxon>
        <taxon>Sphingobacterium</taxon>
    </lineage>
</organism>
<feature type="transmembrane region" description="Helical" evidence="1">
    <location>
        <begin position="85"/>
        <end position="108"/>
    </location>
</feature>
<evidence type="ECO:0000259" key="2">
    <source>
        <dbReference type="Pfam" id="PF04773"/>
    </source>
</evidence>
<keyword evidence="1" id="KW-1133">Transmembrane helix</keyword>
<dbReference type="Gene3D" id="2.60.120.1440">
    <property type="match status" value="1"/>
</dbReference>
<dbReference type="Pfam" id="PF04773">
    <property type="entry name" value="FecR"/>
    <property type="match status" value="1"/>
</dbReference>
<sequence>MEHNEINIKELIRKQILGQLDAEEAALLEREKVRYSEEEYDGMIIEELRQLEGQLPPDPLDDWEPDFEHIIRRGNELRSKRRRNLYMEWGAAVAMWLMIGGTVVYLFATKQEIKDILLLDVACGHLEGNTEIPVLESSCVVLLGDSTLIRVDQDQFGIIQQIGDLVISRTDAGLLRLKRNAMDGQEAPSTIKDVMIYTGARQQCVMELEDGTLVRLNAQSYIRYPLLKKDSLSIGFSGEAYVQALGDDDGRPLAIATRNGKVTVQEGDFVVRSTEDYTKAVLNTGELDLYSYKLKEAVTLRCTNDFGMISPSANSPKQAPRDSLISASNVDFEVAKMWTKVVRTYEDIPLRAFVDEMSRWEGFTIKDWQCVPKDKKINVSVCYLNDRKEVYAAIRKAGVLLYEEKGMISFCAEDNNRRMVFKEWNSGDKSYTSHKLEGGVQDEWR</sequence>
<dbReference type="PANTHER" id="PTHR30273">
    <property type="entry name" value="PERIPLASMIC SIGNAL SENSOR AND SIGMA FACTOR ACTIVATOR FECR-RELATED"/>
    <property type="match status" value="1"/>
</dbReference>
<dbReference type="PANTHER" id="PTHR30273:SF2">
    <property type="entry name" value="PROTEIN FECR"/>
    <property type="match status" value="1"/>
</dbReference>
<name>A0ABR9TAF2_9SPHI</name>
<keyword evidence="1" id="KW-0472">Membrane</keyword>
<evidence type="ECO:0000256" key="1">
    <source>
        <dbReference type="SAM" id="Phobius"/>
    </source>
</evidence>
<comment type="caution">
    <text evidence="3">The sequence shown here is derived from an EMBL/GenBank/DDBJ whole genome shotgun (WGS) entry which is preliminary data.</text>
</comment>
<evidence type="ECO:0000313" key="3">
    <source>
        <dbReference type="EMBL" id="MBE8722309.1"/>
    </source>
</evidence>
<evidence type="ECO:0000313" key="4">
    <source>
        <dbReference type="Proteomes" id="UP000618319"/>
    </source>
</evidence>
<accession>A0ABR9TAF2</accession>
<dbReference type="Proteomes" id="UP000618319">
    <property type="component" value="Unassembled WGS sequence"/>
</dbReference>
<proteinExistence type="predicted"/>
<feature type="domain" description="FecR protein" evidence="2">
    <location>
        <begin position="196"/>
        <end position="286"/>
    </location>
</feature>
<gene>
    <name evidence="3" type="ORF">C4F40_16410</name>
</gene>
<dbReference type="InterPro" id="IPR012373">
    <property type="entry name" value="Ferrdict_sens_TM"/>
</dbReference>
<reference evidence="3 4" key="1">
    <citation type="submission" date="2018-02" db="EMBL/GenBank/DDBJ databases">
        <title>Sphingobacterium KA21.</title>
        <authorList>
            <person name="Vasarhelyi B.M."/>
            <person name="Deshmukh S."/>
            <person name="Balint B."/>
            <person name="Kukolya J."/>
        </authorList>
    </citation>
    <scope>NUCLEOTIDE SEQUENCE [LARGE SCALE GENOMIC DNA]</scope>
    <source>
        <strain evidence="3 4">Ka21</strain>
    </source>
</reference>
<protein>
    <recommendedName>
        <fullName evidence="2">FecR protein domain-containing protein</fullName>
    </recommendedName>
</protein>
<dbReference type="InterPro" id="IPR006860">
    <property type="entry name" value="FecR"/>
</dbReference>
<keyword evidence="1" id="KW-0812">Transmembrane</keyword>